<gene>
    <name evidence="2" type="ORF">PFISCL1PPCAC_12481</name>
</gene>
<dbReference type="Proteomes" id="UP001432322">
    <property type="component" value="Unassembled WGS sequence"/>
</dbReference>
<reference evidence="2" key="1">
    <citation type="submission" date="2023-10" db="EMBL/GenBank/DDBJ databases">
        <title>Genome assembly of Pristionchus species.</title>
        <authorList>
            <person name="Yoshida K."/>
            <person name="Sommer R.J."/>
        </authorList>
    </citation>
    <scope>NUCLEOTIDE SEQUENCE</scope>
    <source>
        <strain evidence="2">RS5133</strain>
    </source>
</reference>
<proteinExistence type="predicted"/>
<evidence type="ECO:0000313" key="3">
    <source>
        <dbReference type="Proteomes" id="UP001432322"/>
    </source>
</evidence>
<protein>
    <submittedName>
        <fullName evidence="2">Uncharacterized protein</fullName>
    </submittedName>
</protein>
<feature type="compositionally biased region" description="Basic and acidic residues" evidence="1">
    <location>
        <begin position="82"/>
        <end position="94"/>
    </location>
</feature>
<name>A0AAV5VNS7_9BILA</name>
<keyword evidence="3" id="KW-1185">Reference proteome</keyword>
<sequence length="164" mass="18029">DEETATSISSTSSRRASRLDSSITSPQVITISDDEEEDRRAEPNGEPLSTPDGTNPVPGQPDLPPNPKERSSTRLPAAFEESTGKRDATLRRPVDPTSSTHLSIASNSSAALQQSPPPQQTRLRPSFTTRRNCCFCSSPLHDAKYCNIFTTSDQRLKRGRELKF</sequence>
<feature type="non-terminal residue" evidence="2">
    <location>
        <position position="1"/>
    </location>
</feature>
<evidence type="ECO:0000313" key="2">
    <source>
        <dbReference type="EMBL" id="GMT21184.1"/>
    </source>
</evidence>
<feature type="region of interest" description="Disordered" evidence="1">
    <location>
        <begin position="1"/>
        <end position="124"/>
    </location>
</feature>
<dbReference type="AlphaFoldDB" id="A0AAV5VNS7"/>
<evidence type="ECO:0000256" key="1">
    <source>
        <dbReference type="SAM" id="MobiDB-lite"/>
    </source>
</evidence>
<comment type="caution">
    <text evidence="2">The sequence shown here is derived from an EMBL/GenBank/DDBJ whole genome shotgun (WGS) entry which is preliminary data.</text>
</comment>
<dbReference type="EMBL" id="BTSY01000003">
    <property type="protein sequence ID" value="GMT21184.1"/>
    <property type="molecule type" value="Genomic_DNA"/>
</dbReference>
<accession>A0AAV5VNS7</accession>
<organism evidence="2 3">
    <name type="scientific">Pristionchus fissidentatus</name>
    <dbReference type="NCBI Taxonomy" id="1538716"/>
    <lineage>
        <taxon>Eukaryota</taxon>
        <taxon>Metazoa</taxon>
        <taxon>Ecdysozoa</taxon>
        <taxon>Nematoda</taxon>
        <taxon>Chromadorea</taxon>
        <taxon>Rhabditida</taxon>
        <taxon>Rhabditina</taxon>
        <taxon>Diplogasteromorpha</taxon>
        <taxon>Diplogasteroidea</taxon>
        <taxon>Neodiplogasteridae</taxon>
        <taxon>Pristionchus</taxon>
    </lineage>
</organism>
<feature type="compositionally biased region" description="Low complexity" evidence="1">
    <location>
        <begin position="105"/>
        <end position="114"/>
    </location>
</feature>
<feature type="compositionally biased region" description="Low complexity" evidence="1">
    <location>
        <begin position="1"/>
        <end position="23"/>
    </location>
</feature>